<keyword evidence="1" id="KW-0175">Coiled coil</keyword>
<evidence type="ECO:0000313" key="2">
    <source>
        <dbReference type="EMBL" id="CCE66821.1"/>
    </source>
</evidence>
<proteinExistence type="predicted"/>
<organism evidence="2">
    <name type="scientific">Candidatus Mycoplasma haematominutum 'Birmingham 1'</name>
    <dbReference type="NCBI Taxonomy" id="1116213"/>
    <lineage>
        <taxon>Bacteria</taxon>
        <taxon>Bacillati</taxon>
        <taxon>Mycoplasmatota</taxon>
        <taxon>Mollicutes</taxon>
        <taxon>Mycoplasmataceae</taxon>
        <taxon>Mycoplasma</taxon>
    </lineage>
</organism>
<dbReference type="KEGG" id="mhb:MHM_03030"/>
<dbReference type="RefSeq" id="WP_015511686.1">
    <property type="nucleotide sequence ID" value="NC_021007.1"/>
</dbReference>
<protein>
    <submittedName>
        <fullName evidence="2">Uncharacterized protein</fullName>
    </submittedName>
</protein>
<gene>
    <name evidence="2" type="ORF">MHM_03030</name>
</gene>
<dbReference type="HOGENOM" id="CLU_1303046_0_0_14"/>
<evidence type="ECO:0000256" key="1">
    <source>
        <dbReference type="SAM" id="Coils"/>
    </source>
</evidence>
<accession>G8C3C3</accession>
<dbReference type="AlphaFoldDB" id="G8C3C3"/>
<name>G8C3C3_9MOLU</name>
<dbReference type="PATRIC" id="fig|1116213.3.peg.323"/>
<reference evidence="2" key="1">
    <citation type="submission" date="2011-11" db="EMBL/GenBank/DDBJ databases">
        <title>Complete genome sequence of Candidatus Mycoplasma haemominutum.</title>
        <authorList>
            <person name="Barker E.N."/>
            <person name="Darby A.C."/>
            <person name="Helps C.R."/>
            <person name="Peters I.R."/>
            <person name="Hughes M.A."/>
            <person name="Radford A.D."/>
            <person name="Novacco M."/>
            <person name="Boretti F."/>
            <person name="Hofmann-Lehmann R."/>
            <person name="Tasker S."/>
        </authorList>
    </citation>
    <scope>NUCLEOTIDE SEQUENCE</scope>
    <source>
        <strain evidence="2">Birmingham 1</strain>
    </source>
</reference>
<dbReference type="EMBL" id="HE613254">
    <property type="protein sequence ID" value="CCE66821.1"/>
    <property type="molecule type" value="Genomic_DNA"/>
</dbReference>
<sequence>MPVSFAKVAVLGLGGATTASGAYLFLKPESTEVDTRFATFYDSMRDSIISEEDREELQQMGIEVEKYIRERNSRFSSAALWLLEKDNHKTLFSDIAKVVGKKEGWEATVGSLGNRLQELVREVKKDKEESTRVEFSEDKLVAKALKADLKNITSNLESLRESCRPDKKIDCNLENLYLPVAELLKSWENDDEEVLPKSTEITALTPKSSAK</sequence>
<reference evidence="2" key="2">
    <citation type="submission" date="2011-11" db="EMBL/GenBank/DDBJ databases">
        <authorList>
            <person name="Barker E."/>
        </authorList>
    </citation>
    <scope>NUCLEOTIDE SEQUENCE</scope>
    <source>
        <strain evidence="2">Birmingham 1</strain>
    </source>
</reference>
<feature type="coiled-coil region" evidence="1">
    <location>
        <begin position="109"/>
        <end position="162"/>
    </location>
</feature>